<evidence type="ECO:0000256" key="10">
    <source>
        <dbReference type="ARBA" id="ARBA00023136"/>
    </source>
</evidence>
<dbReference type="SUPFAM" id="SSF52540">
    <property type="entry name" value="P-loop containing nucleoside triphosphate hydrolases"/>
    <property type="match status" value="1"/>
</dbReference>
<dbReference type="PANTHER" id="PTHR42771">
    <property type="entry name" value="IRON(3+)-HYDROXAMATE IMPORT ATP-BINDING PROTEIN FHUC"/>
    <property type="match status" value="1"/>
</dbReference>
<dbReference type="GO" id="GO:0005524">
    <property type="term" value="F:ATP binding"/>
    <property type="evidence" value="ECO:0007669"/>
    <property type="project" value="UniProtKB-KW"/>
</dbReference>
<dbReference type="EMBL" id="BMZO01000007">
    <property type="protein sequence ID" value="GHC73636.1"/>
    <property type="molecule type" value="Genomic_DNA"/>
</dbReference>
<evidence type="ECO:0000256" key="3">
    <source>
        <dbReference type="ARBA" id="ARBA00022448"/>
    </source>
</evidence>
<dbReference type="Gene3D" id="3.40.50.300">
    <property type="entry name" value="P-loop containing nucleotide triphosphate hydrolases"/>
    <property type="match status" value="1"/>
</dbReference>
<keyword evidence="7 12" id="KW-0067">ATP-binding</keyword>
<dbReference type="SMART" id="SM00382">
    <property type="entry name" value="AAA"/>
    <property type="match status" value="1"/>
</dbReference>
<feature type="domain" description="ABC transporter" evidence="11">
    <location>
        <begin position="17"/>
        <end position="253"/>
    </location>
</feature>
<evidence type="ECO:0000256" key="5">
    <source>
        <dbReference type="ARBA" id="ARBA00022496"/>
    </source>
</evidence>
<dbReference type="InterPro" id="IPR017871">
    <property type="entry name" value="ABC_transporter-like_CS"/>
</dbReference>
<keyword evidence="8" id="KW-0408">Iron</keyword>
<sequence length="270" mass="29704">MDLSGVPMSKDVRPSLFEVEAAHFRVPGRSIIENLNLTIEQGEVTGLIGPNGSGKSTLIKMLARQQAADRGTIRFLGQDIGVDTDRTFARKLAYMPQFMPTTDGMTVEEFVALGRFPWHGTFGRFTATDARKVEEAMAQTGVEAFRNRIVDTLSGGERQRVWLAMLLAQDTKCLLLDEPTSALDISHQAEMLELVHRLAHERALSVVIVLHDINMAARICDRLVALGHGRLVADGVPSEIMQTEVLERIYGISMGIFTNPSNGTPVGYVL</sequence>
<evidence type="ECO:0000256" key="1">
    <source>
        <dbReference type="ARBA" id="ARBA00004202"/>
    </source>
</evidence>
<reference evidence="12" key="1">
    <citation type="journal article" date="2014" name="Int. J. Syst. Evol. Microbiol.">
        <title>Complete genome sequence of Corynebacterium casei LMG S-19264T (=DSM 44701T), isolated from a smear-ripened cheese.</title>
        <authorList>
            <consortium name="US DOE Joint Genome Institute (JGI-PGF)"/>
            <person name="Walter F."/>
            <person name="Albersmeier A."/>
            <person name="Kalinowski J."/>
            <person name="Ruckert C."/>
        </authorList>
    </citation>
    <scope>NUCLEOTIDE SEQUENCE</scope>
    <source>
        <strain evidence="12">KCTC 42097</strain>
    </source>
</reference>
<dbReference type="FunFam" id="3.40.50.300:FF:000134">
    <property type="entry name" value="Iron-enterobactin ABC transporter ATP-binding protein"/>
    <property type="match status" value="1"/>
</dbReference>
<dbReference type="Pfam" id="PF00005">
    <property type="entry name" value="ABC_tran"/>
    <property type="match status" value="1"/>
</dbReference>
<evidence type="ECO:0000256" key="6">
    <source>
        <dbReference type="ARBA" id="ARBA00022741"/>
    </source>
</evidence>
<gene>
    <name evidence="12" type="ORF">GCM10010136_21900</name>
</gene>
<dbReference type="Proteomes" id="UP000641137">
    <property type="component" value="Unassembled WGS sequence"/>
</dbReference>
<evidence type="ECO:0000256" key="9">
    <source>
        <dbReference type="ARBA" id="ARBA00023065"/>
    </source>
</evidence>
<evidence type="ECO:0000256" key="2">
    <source>
        <dbReference type="ARBA" id="ARBA00005417"/>
    </source>
</evidence>
<dbReference type="PROSITE" id="PS00211">
    <property type="entry name" value="ABC_TRANSPORTER_1"/>
    <property type="match status" value="1"/>
</dbReference>
<keyword evidence="13" id="KW-1185">Reference proteome</keyword>
<protein>
    <submittedName>
        <fullName evidence="12">Iron-hydroxamate transporter ATP-binding protein</fullName>
    </submittedName>
</protein>
<dbReference type="InterPro" id="IPR051535">
    <property type="entry name" value="Siderophore_ABC-ATPase"/>
</dbReference>
<comment type="subcellular location">
    <subcellularLocation>
        <location evidence="1">Cell membrane</location>
        <topology evidence="1">Peripheral membrane protein</topology>
    </subcellularLocation>
</comment>
<organism evidence="12 13">
    <name type="scientific">Limoniibacter endophyticus</name>
    <dbReference type="NCBI Taxonomy" id="1565040"/>
    <lineage>
        <taxon>Bacteria</taxon>
        <taxon>Pseudomonadati</taxon>
        <taxon>Pseudomonadota</taxon>
        <taxon>Alphaproteobacteria</taxon>
        <taxon>Hyphomicrobiales</taxon>
        <taxon>Bartonellaceae</taxon>
        <taxon>Limoniibacter</taxon>
    </lineage>
</organism>
<keyword evidence="3" id="KW-0813">Transport</keyword>
<dbReference type="GO" id="GO:0016887">
    <property type="term" value="F:ATP hydrolysis activity"/>
    <property type="evidence" value="ECO:0007669"/>
    <property type="project" value="InterPro"/>
</dbReference>
<evidence type="ECO:0000259" key="11">
    <source>
        <dbReference type="PROSITE" id="PS50893"/>
    </source>
</evidence>
<keyword evidence="9" id="KW-0406">Ion transport</keyword>
<keyword evidence="10" id="KW-0472">Membrane</keyword>
<comment type="caution">
    <text evidence="12">The sequence shown here is derived from an EMBL/GenBank/DDBJ whole genome shotgun (WGS) entry which is preliminary data.</text>
</comment>
<evidence type="ECO:0000256" key="4">
    <source>
        <dbReference type="ARBA" id="ARBA00022475"/>
    </source>
</evidence>
<dbReference type="GO" id="GO:0005886">
    <property type="term" value="C:plasma membrane"/>
    <property type="evidence" value="ECO:0007669"/>
    <property type="project" value="UniProtKB-SubCell"/>
</dbReference>
<dbReference type="PROSITE" id="PS50893">
    <property type="entry name" value="ABC_TRANSPORTER_2"/>
    <property type="match status" value="1"/>
</dbReference>
<proteinExistence type="inferred from homology"/>
<keyword evidence="5" id="KW-0410">Iron transport</keyword>
<accession>A0A8J3GIQ0</accession>
<dbReference type="PANTHER" id="PTHR42771:SF2">
    <property type="entry name" value="IRON(3+)-HYDROXAMATE IMPORT ATP-BINDING PROTEIN FHUC"/>
    <property type="match status" value="1"/>
</dbReference>
<evidence type="ECO:0000313" key="13">
    <source>
        <dbReference type="Proteomes" id="UP000641137"/>
    </source>
</evidence>
<evidence type="ECO:0000313" key="12">
    <source>
        <dbReference type="EMBL" id="GHC73636.1"/>
    </source>
</evidence>
<dbReference type="AlphaFoldDB" id="A0A8J3GIQ0"/>
<dbReference type="InterPro" id="IPR003593">
    <property type="entry name" value="AAA+_ATPase"/>
</dbReference>
<keyword evidence="6" id="KW-0547">Nucleotide-binding</keyword>
<evidence type="ECO:0000256" key="7">
    <source>
        <dbReference type="ARBA" id="ARBA00022840"/>
    </source>
</evidence>
<keyword evidence="4" id="KW-1003">Cell membrane</keyword>
<reference evidence="12" key="2">
    <citation type="submission" date="2020-09" db="EMBL/GenBank/DDBJ databases">
        <authorList>
            <person name="Sun Q."/>
            <person name="Kim S."/>
        </authorList>
    </citation>
    <scope>NUCLEOTIDE SEQUENCE</scope>
    <source>
        <strain evidence="12">KCTC 42097</strain>
    </source>
</reference>
<dbReference type="CDD" id="cd03214">
    <property type="entry name" value="ABC_Iron-Siderophores_B12_Hemin"/>
    <property type="match status" value="1"/>
</dbReference>
<dbReference type="InterPro" id="IPR027417">
    <property type="entry name" value="P-loop_NTPase"/>
</dbReference>
<comment type="similarity">
    <text evidence="2">Belongs to the ABC transporter superfamily.</text>
</comment>
<dbReference type="GO" id="GO:0006826">
    <property type="term" value="P:iron ion transport"/>
    <property type="evidence" value="ECO:0007669"/>
    <property type="project" value="UniProtKB-KW"/>
</dbReference>
<dbReference type="InterPro" id="IPR003439">
    <property type="entry name" value="ABC_transporter-like_ATP-bd"/>
</dbReference>
<name>A0A8J3GIQ0_9HYPH</name>
<evidence type="ECO:0000256" key="8">
    <source>
        <dbReference type="ARBA" id="ARBA00023004"/>
    </source>
</evidence>